<dbReference type="InterPro" id="IPR051459">
    <property type="entry name" value="Cytochrome_c-type_DH"/>
</dbReference>
<dbReference type="GO" id="GO:0009055">
    <property type="term" value="F:electron transfer activity"/>
    <property type="evidence" value="ECO:0007669"/>
    <property type="project" value="InterPro"/>
</dbReference>
<dbReference type="PANTHER" id="PTHR35008">
    <property type="entry name" value="BLL4482 PROTEIN-RELATED"/>
    <property type="match status" value="1"/>
</dbReference>
<organism evidence="6 7">
    <name type="scientific">Candidatus Nitrosacidococcus tergens</name>
    <dbReference type="NCBI Taxonomy" id="553981"/>
    <lineage>
        <taxon>Bacteria</taxon>
        <taxon>Pseudomonadati</taxon>
        <taxon>Pseudomonadota</taxon>
        <taxon>Gammaproteobacteria</taxon>
        <taxon>Chromatiales</taxon>
        <taxon>Chromatiaceae</taxon>
        <taxon>Candidatus Nitrosacidococcus</taxon>
    </lineage>
</organism>
<keyword evidence="3 4" id="KW-0408">Iron</keyword>
<feature type="domain" description="Cytochrome c" evidence="5">
    <location>
        <begin position="81"/>
        <end position="166"/>
    </location>
</feature>
<keyword evidence="1 4" id="KW-0349">Heme</keyword>
<evidence type="ECO:0000313" key="7">
    <source>
        <dbReference type="Proteomes" id="UP000516072"/>
    </source>
</evidence>
<dbReference type="KEGG" id="ntg:NSCAC_1084"/>
<dbReference type="Proteomes" id="UP000516072">
    <property type="component" value="Chromosome"/>
</dbReference>
<evidence type="ECO:0000313" key="6">
    <source>
        <dbReference type="EMBL" id="CAB1276270.1"/>
    </source>
</evidence>
<dbReference type="Gene3D" id="1.10.760.10">
    <property type="entry name" value="Cytochrome c-like domain"/>
    <property type="match status" value="2"/>
</dbReference>
<dbReference type="GO" id="GO:0020037">
    <property type="term" value="F:heme binding"/>
    <property type="evidence" value="ECO:0007669"/>
    <property type="project" value="InterPro"/>
</dbReference>
<evidence type="ECO:0000259" key="5">
    <source>
        <dbReference type="PROSITE" id="PS51007"/>
    </source>
</evidence>
<name>A0A7G1QA86_9GAMM</name>
<evidence type="ECO:0000256" key="3">
    <source>
        <dbReference type="ARBA" id="ARBA00023004"/>
    </source>
</evidence>
<dbReference type="Pfam" id="PF00034">
    <property type="entry name" value="Cytochrom_C"/>
    <property type="match status" value="1"/>
</dbReference>
<sequence>MPLWGGYGLYPQYREKNKRIITYIERLQDCFLYSMNGKKPPIDSEILTALEAYSHWLSKGVKIDIPPEGSIFLKFTPPEQPNYQRGQTVFNAQCAICHSQDGQGQKMGKDYLYPPLWGKNSYNWGAGMGRLDTAAGFIKGNMPLGQENSLSDQQAWDVAFFINAHERPQDPRYTGNLAETRAKYHNTPYSLYGTQVNGNLVGLGAND</sequence>
<dbReference type="InterPro" id="IPR036909">
    <property type="entry name" value="Cyt_c-like_dom_sf"/>
</dbReference>
<dbReference type="RefSeq" id="WP_232085889.1">
    <property type="nucleotide sequence ID" value="NZ_LR778175.1"/>
</dbReference>
<keyword evidence="2 4" id="KW-0479">Metal-binding</keyword>
<gene>
    <name evidence="6" type="ORF">NSCAC_1084</name>
</gene>
<evidence type="ECO:0000256" key="1">
    <source>
        <dbReference type="ARBA" id="ARBA00022617"/>
    </source>
</evidence>
<proteinExistence type="predicted"/>
<dbReference type="SUPFAM" id="SSF46626">
    <property type="entry name" value="Cytochrome c"/>
    <property type="match status" value="2"/>
</dbReference>
<dbReference type="EMBL" id="LR778175">
    <property type="protein sequence ID" value="CAB1276270.1"/>
    <property type="molecule type" value="Genomic_DNA"/>
</dbReference>
<accession>A0A7G1QA86</accession>
<keyword evidence="7" id="KW-1185">Reference proteome</keyword>
<dbReference type="PROSITE" id="PS51007">
    <property type="entry name" value="CYTC"/>
    <property type="match status" value="1"/>
</dbReference>
<evidence type="ECO:0000256" key="4">
    <source>
        <dbReference type="PROSITE-ProRule" id="PRU00433"/>
    </source>
</evidence>
<dbReference type="AlphaFoldDB" id="A0A7G1QA86"/>
<dbReference type="PANTHER" id="PTHR35008:SF9">
    <property type="entry name" value="CYTOCHROME C DOMAIN-CONTAINING PROTEIN"/>
    <property type="match status" value="1"/>
</dbReference>
<reference evidence="6 7" key="1">
    <citation type="submission" date="2020-03" db="EMBL/GenBank/DDBJ databases">
        <authorList>
            <person name="Picone N."/>
        </authorList>
    </citation>
    <scope>NUCLEOTIDE SEQUENCE [LARGE SCALE GENOMIC DNA]</scope>
    <source>
        <strain evidence="6">NSCAC1</strain>
    </source>
</reference>
<evidence type="ECO:0000256" key="2">
    <source>
        <dbReference type="ARBA" id="ARBA00022723"/>
    </source>
</evidence>
<dbReference type="GO" id="GO:0046872">
    <property type="term" value="F:metal ion binding"/>
    <property type="evidence" value="ECO:0007669"/>
    <property type="project" value="UniProtKB-KW"/>
</dbReference>
<dbReference type="InterPro" id="IPR009056">
    <property type="entry name" value="Cyt_c-like_dom"/>
</dbReference>
<protein>
    <submittedName>
        <fullName evidence="6">Cytochrome c class I</fullName>
    </submittedName>
</protein>